<dbReference type="STRING" id="1437425.CSEC_0016"/>
<evidence type="ECO:0000256" key="1">
    <source>
        <dbReference type="ARBA" id="ARBA00000022"/>
    </source>
</evidence>
<dbReference type="eggNOG" id="COG3236">
    <property type="taxonomic scope" value="Bacteria"/>
</dbReference>
<dbReference type="EMBL" id="CCEJ010000001">
    <property type="protein sequence ID" value="CDR32860.1"/>
    <property type="molecule type" value="Genomic_DNA"/>
</dbReference>
<name>A0A090CZK3_9BACT</name>
<gene>
    <name evidence="4" type="ORF">CSEC_0016</name>
</gene>
<protein>
    <recommendedName>
        <fullName evidence="3">NADAR domain-containing protein</fullName>
    </recommendedName>
</protein>
<dbReference type="RefSeq" id="WP_053331641.1">
    <property type="nucleotide sequence ID" value="NZ_CCEJ010000001.1"/>
</dbReference>
<dbReference type="Pfam" id="PF08719">
    <property type="entry name" value="NADAR"/>
    <property type="match status" value="1"/>
</dbReference>
<dbReference type="SUPFAM" id="SSF143990">
    <property type="entry name" value="YbiA-like"/>
    <property type="match status" value="1"/>
</dbReference>
<comment type="catalytic activity">
    <reaction evidence="1">
        <text>5-amino-6-(5-phospho-D-ribosylamino)uracil + H2O = 5,6-diaminouracil + D-ribose 5-phosphate</text>
        <dbReference type="Rhea" id="RHEA:55020"/>
        <dbReference type="ChEBI" id="CHEBI:15377"/>
        <dbReference type="ChEBI" id="CHEBI:46252"/>
        <dbReference type="ChEBI" id="CHEBI:58453"/>
        <dbReference type="ChEBI" id="CHEBI:78346"/>
    </reaction>
</comment>
<dbReference type="Gene3D" id="1.10.357.40">
    <property type="entry name" value="YbiA-like"/>
    <property type="match status" value="1"/>
</dbReference>
<feature type="domain" description="NADAR" evidence="3">
    <location>
        <begin position="35"/>
        <end position="194"/>
    </location>
</feature>
<accession>A0A090CZK3</accession>
<organism evidence="4 5">
    <name type="scientific">Candidatus Criblamydia sequanensis CRIB-18</name>
    <dbReference type="NCBI Taxonomy" id="1437425"/>
    <lineage>
        <taxon>Bacteria</taxon>
        <taxon>Pseudomonadati</taxon>
        <taxon>Chlamydiota</taxon>
        <taxon>Chlamydiia</taxon>
        <taxon>Parachlamydiales</taxon>
        <taxon>Candidatus Criblamydiaceae</taxon>
        <taxon>Candidatus Criblamydia</taxon>
    </lineage>
</organism>
<evidence type="ECO:0000256" key="2">
    <source>
        <dbReference type="ARBA" id="ARBA00000751"/>
    </source>
</evidence>
<dbReference type="NCBIfam" id="TIGR02464">
    <property type="entry name" value="ribofla_fusion"/>
    <property type="match status" value="1"/>
</dbReference>
<dbReference type="CDD" id="cd15457">
    <property type="entry name" value="NADAR"/>
    <property type="match status" value="1"/>
</dbReference>
<dbReference type="InterPro" id="IPR012816">
    <property type="entry name" value="NADAR"/>
</dbReference>
<dbReference type="OrthoDB" id="67297at2"/>
<reference evidence="4" key="1">
    <citation type="submission" date="2013-12" db="EMBL/GenBank/DDBJ databases">
        <authorList>
            <person name="Linke B."/>
        </authorList>
    </citation>
    <scope>NUCLEOTIDE SEQUENCE [LARGE SCALE GENOMIC DNA]</scope>
    <source>
        <strain evidence="4">CRIB-18</strain>
    </source>
</reference>
<dbReference type="AlphaFoldDB" id="A0A090CZK3"/>
<proteinExistence type="predicted"/>
<dbReference type="InterPro" id="IPR037238">
    <property type="entry name" value="YbiA-like_sf"/>
</dbReference>
<evidence type="ECO:0000313" key="5">
    <source>
        <dbReference type="Proteomes" id="UP000031552"/>
    </source>
</evidence>
<keyword evidence="5" id="KW-1185">Reference proteome</keyword>
<sequence>MLYKIILYFTFLNIFLSSHSKVNPPQFSKGHTRVYFYDRKSHPENFEFSNFYPRDAWYKGTFYKTAEHAYQAQKFNYTPSDPSLIPKVNRAYYHVVSAPTPRLAAELAEKYRSFVIPSWHKADETGSSLKDKIMLAVLKDKFTRHKDLQNKLLETEDARLVEDSKIDSYWGRGFDGKGKNQLGRLLMKIRKDIRNESI</sequence>
<dbReference type="Proteomes" id="UP000031552">
    <property type="component" value="Unassembled WGS sequence"/>
</dbReference>
<reference evidence="4" key="2">
    <citation type="submission" date="2014-09" db="EMBL/GenBank/DDBJ databases">
        <title>Criblamydia sequanensis harbors a mega-plasmid encoding arsenite resistance.</title>
        <authorList>
            <person name="Bertelli C."/>
            <person name="Goesmann A."/>
            <person name="Greub G."/>
        </authorList>
    </citation>
    <scope>NUCLEOTIDE SEQUENCE [LARGE SCALE GENOMIC DNA]</scope>
    <source>
        <strain evidence="4">CRIB-18</strain>
    </source>
</reference>
<comment type="caution">
    <text evidence="4">The sequence shown here is derived from an EMBL/GenBank/DDBJ whole genome shotgun (WGS) entry which is preliminary data.</text>
</comment>
<evidence type="ECO:0000259" key="3">
    <source>
        <dbReference type="Pfam" id="PF08719"/>
    </source>
</evidence>
<evidence type="ECO:0000313" key="4">
    <source>
        <dbReference type="EMBL" id="CDR32860.1"/>
    </source>
</evidence>
<comment type="catalytic activity">
    <reaction evidence="2">
        <text>2,5-diamino-6-hydroxy-4-(5-phosphoribosylamino)-pyrimidine + H2O = 2,5,6-triamino-4-hydroxypyrimidine + D-ribose 5-phosphate</text>
        <dbReference type="Rhea" id="RHEA:23436"/>
        <dbReference type="ChEBI" id="CHEBI:15377"/>
        <dbReference type="ChEBI" id="CHEBI:58614"/>
        <dbReference type="ChEBI" id="CHEBI:78346"/>
        <dbReference type="ChEBI" id="CHEBI:137796"/>
    </reaction>
</comment>